<organism evidence="1 2">
    <name type="scientific">Salinimicrobium catena</name>
    <dbReference type="NCBI Taxonomy" id="390640"/>
    <lineage>
        <taxon>Bacteria</taxon>
        <taxon>Pseudomonadati</taxon>
        <taxon>Bacteroidota</taxon>
        <taxon>Flavobacteriia</taxon>
        <taxon>Flavobacteriales</taxon>
        <taxon>Flavobacteriaceae</taxon>
        <taxon>Salinimicrobium</taxon>
    </lineage>
</organism>
<keyword evidence="2" id="KW-1185">Reference proteome</keyword>
<gene>
    <name evidence="1" type="ORF">SAMN04488034_102213</name>
</gene>
<evidence type="ECO:0000313" key="2">
    <source>
        <dbReference type="Proteomes" id="UP000199448"/>
    </source>
</evidence>
<proteinExistence type="predicted"/>
<dbReference type="RefSeq" id="WP_143019279.1">
    <property type="nucleotide sequence ID" value="NZ_FNGG01000002.1"/>
</dbReference>
<sequence>MDARTIYNLMKPHLNRLNVSEKRTLSQLITKLPPNKVSCHHRKVISLSKAKEKLKLMCSREMEREKQEKKMTLS</sequence>
<protein>
    <submittedName>
        <fullName evidence="1">Uncharacterized protein</fullName>
    </submittedName>
</protein>
<dbReference type="AlphaFoldDB" id="A0A1H5LB28"/>
<accession>A0A1H5LB28</accession>
<dbReference type="OrthoDB" id="1453778at2"/>
<evidence type="ECO:0000313" key="1">
    <source>
        <dbReference type="EMBL" id="SEE74252.1"/>
    </source>
</evidence>
<dbReference type="EMBL" id="FNUG01000002">
    <property type="protein sequence ID" value="SEE74252.1"/>
    <property type="molecule type" value="Genomic_DNA"/>
</dbReference>
<name>A0A1H5LB28_9FLAO</name>
<dbReference type="STRING" id="390640.SAMN04488034_102213"/>
<dbReference type="Proteomes" id="UP000199448">
    <property type="component" value="Unassembled WGS sequence"/>
</dbReference>
<reference evidence="1 2" key="1">
    <citation type="submission" date="2016-10" db="EMBL/GenBank/DDBJ databases">
        <authorList>
            <person name="de Groot N.N."/>
        </authorList>
    </citation>
    <scope>NUCLEOTIDE SEQUENCE [LARGE SCALE GENOMIC DNA]</scope>
    <source>
        <strain evidence="1 2">DSM 23553</strain>
    </source>
</reference>